<organism evidence="1 2">
    <name type="scientific">Thermogemmata fonticola</name>
    <dbReference type="NCBI Taxonomy" id="2755323"/>
    <lineage>
        <taxon>Bacteria</taxon>
        <taxon>Pseudomonadati</taxon>
        <taxon>Planctomycetota</taxon>
        <taxon>Planctomycetia</taxon>
        <taxon>Gemmatales</taxon>
        <taxon>Gemmataceae</taxon>
        <taxon>Thermogemmata</taxon>
    </lineage>
</organism>
<proteinExistence type="predicted"/>
<evidence type="ECO:0000313" key="2">
    <source>
        <dbReference type="Proteomes" id="UP000542342"/>
    </source>
</evidence>
<keyword evidence="2" id="KW-1185">Reference proteome</keyword>
<dbReference type="EMBL" id="JACEFB010000001">
    <property type="protein sequence ID" value="MBA2225184.1"/>
    <property type="molecule type" value="Genomic_DNA"/>
</dbReference>
<sequence length="372" mass="39792">MMQDRTPTRRTVRLEVEQLESRTVLTSFTGTLGWSIAAADVVPDSFGVEYITGNGPGAPGLVQVWDSTKGNLISAFYPFGRNYRGGVYVATGNIDGDPAQIKELIVSTAGNTVGRVKVYSYGSGGLQQLAVLAPFGPTYTGGVQIASANVTGGPEAELIVGRERGRSTVQVYAFDPIVTAFNLVRQFNAYGALNTGVTLAAANIHTTKNSPTDPYDYNYAEVITGRSVGLPQIRVFDVQTPAVRMLASYMAFDPNNPANLQGIHLAAGSTDAQRGAEIYVALRNSGTIRVFRGQTGTLIGQIRSVYPYTVFPPGYTRAVNFAIATTDDDFNDIYNTADLVVVAADSRLNQFPIAFFGQKGSPAGFNGSRRLP</sequence>
<protein>
    <submittedName>
        <fullName evidence="1">Uncharacterized protein</fullName>
    </submittedName>
</protein>
<dbReference type="Proteomes" id="UP000542342">
    <property type="component" value="Unassembled WGS sequence"/>
</dbReference>
<dbReference type="SUPFAM" id="SSF50998">
    <property type="entry name" value="Quinoprotein alcohol dehydrogenase-like"/>
    <property type="match status" value="1"/>
</dbReference>
<accession>A0A7V8VBW7</accession>
<reference evidence="1 2" key="1">
    <citation type="submission" date="2020-07" db="EMBL/GenBank/DDBJ databases">
        <title>Thermogemmata thermophila gen. nov., sp. nov., a novel moderate thermophilic planctomycete from a Kamchatka hot spring.</title>
        <authorList>
            <person name="Elcheninov A.G."/>
            <person name="Podosokorskaya O.A."/>
            <person name="Kovaleva O.L."/>
            <person name="Novikov A."/>
            <person name="Bonch-Osmolovskaya E.A."/>
            <person name="Toshchakov S.V."/>
            <person name="Kublanov I.V."/>
        </authorList>
    </citation>
    <scope>NUCLEOTIDE SEQUENCE [LARGE SCALE GENOMIC DNA]</scope>
    <source>
        <strain evidence="1 2">2918</strain>
    </source>
</reference>
<dbReference type="RefSeq" id="WP_194536568.1">
    <property type="nucleotide sequence ID" value="NZ_JACEFB010000001.1"/>
</dbReference>
<comment type="caution">
    <text evidence="1">The sequence shown here is derived from an EMBL/GenBank/DDBJ whole genome shotgun (WGS) entry which is preliminary data.</text>
</comment>
<evidence type="ECO:0000313" key="1">
    <source>
        <dbReference type="EMBL" id="MBA2225184.1"/>
    </source>
</evidence>
<dbReference type="AlphaFoldDB" id="A0A7V8VBW7"/>
<gene>
    <name evidence="1" type="ORF">H0921_03300</name>
</gene>
<name>A0A7V8VBW7_9BACT</name>
<dbReference type="InterPro" id="IPR011047">
    <property type="entry name" value="Quinoprotein_ADH-like_sf"/>
</dbReference>